<feature type="transmembrane region" description="Helical" evidence="6">
    <location>
        <begin position="393"/>
        <end position="417"/>
    </location>
</feature>
<evidence type="ECO:0000256" key="4">
    <source>
        <dbReference type="ARBA" id="ARBA00022989"/>
    </source>
</evidence>
<dbReference type="InterPro" id="IPR025857">
    <property type="entry name" value="MacB_PCD"/>
</dbReference>
<evidence type="ECO:0008006" key="11">
    <source>
        <dbReference type="Google" id="ProtNLM"/>
    </source>
</evidence>
<dbReference type="PANTHER" id="PTHR30572:SF18">
    <property type="entry name" value="ABC-TYPE MACROLIDE FAMILY EXPORT SYSTEM PERMEASE COMPONENT 2"/>
    <property type="match status" value="1"/>
</dbReference>
<name>F4L6Y8_HALH1</name>
<dbReference type="PANTHER" id="PTHR30572">
    <property type="entry name" value="MEMBRANE COMPONENT OF TRANSPORTER-RELATED"/>
    <property type="match status" value="1"/>
</dbReference>
<feature type="domain" description="MacB-like periplasmic core" evidence="8">
    <location>
        <begin position="475"/>
        <end position="616"/>
    </location>
</feature>
<feature type="transmembrane region" description="Helical" evidence="6">
    <location>
        <begin position="21"/>
        <end position="42"/>
    </location>
</feature>
<reference evidence="9 10" key="1">
    <citation type="journal article" date="2011" name="Stand. Genomic Sci.">
        <title>Complete genome sequence of Haliscomenobacter hydrossis type strain (O).</title>
        <authorList>
            <consortium name="US DOE Joint Genome Institute (JGI-PGF)"/>
            <person name="Daligault H."/>
            <person name="Lapidus A."/>
            <person name="Zeytun A."/>
            <person name="Nolan M."/>
            <person name="Lucas S."/>
            <person name="Del Rio T.G."/>
            <person name="Tice H."/>
            <person name="Cheng J.F."/>
            <person name="Tapia R."/>
            <person name="Han C."/>
            <person name="Goodwin L."/>
            <person name="Pitluck S."/>
            <person name="Liolios K."/>
            <person name="Pagani I."/>
            <person name="Ivanova N."/>
            <person name="Huntemann M."/>
            <person name="Mavromatis K."/>
            <person name="Mikhailova N."/>
            <person name="Pati A."/>
            <person name="Chen A."/>
            <person name="Palaniappan K."/>
            <person name="Land M."/>
            <person name="Hauser L."/>
            <person name="Brambilla E.M."/>
            <person name="Rohde M."/>
            <person name="Verbarg S."/>
            <person name="Goker M."/>
            <person name="Bristow J."/>
            <person name="Eisen J.A."/>
            <person name="Markowitz V."/>
            <person name="Hugenholtz P."/>
            <person name="Kyrpides N.C."/>
            <person name="Klenk H.P."/>
            <person name="Woyke T."/>
        </authorList>
    </citation>
    <scope>NUCLEOTIDE SEQUENCE [LARGE SCALE GENOMIC DNA]</scope>
    <source>
        <strain evidence="10">ATCC 27775 / DSM 1100 / LMG 10767 / O</strain>
    </source>
</reference>
<feature type="domain" description="ABC3 transporter permease C-terminal" evidence="7">
    <location>
        <begin position="302"/>
        <end position="416"/>
    </location>
</feature>
<protein>
    <recommendedName>
        <fullName evidence="11">ABC3 transporter permease protein domain-containing protein</fullName>
    </recommendedName>
</protein>
<evidence type="ECO:0000256" key="1">
    <source>
        <dbReference type="ARBA" id="ARBA00004651"/>
    </source>
</evidence>
<reference key="2">
    <citation type="submission" date="2011-04" db="EMBL/GenBank/DDBJ databases">
        <title>Complete sequence of chromosome of Haliscomenobacter hydrossis DSM 1100.</title>
        <authorList>
            <consortium name="US DOE Joint Genome Institute (JGI-PGF)"/>
            <person name="Lucas S."/>
            <person name="Han J."/>
            <person name="Lapidus A."/>
            <person name="Bruce D."/>
            <person name="Goodwin L."/>
            <person name="Pitluck S."/>
            <person name="Peters L."/>
            <person name="Kyrpides N."/>
            <person name="Mavromatis K."/>
            <person name="Ivanova N."/>
            <person name="Ovchinnikova G."/>
            <person name="Pagani I."/>
            <person name="Daligault H."/>
            <person name="Detter J.C."/>
            <person name="Han C."/>
            <person name="Land M."/>
            <person name="Hauser L."/>
            <person name="Markowitz V."/>
            <person name="Cheng J.-F."/>
            <person name="Hugenholtz P."/>
            <person name="Woyke T."/>
            <person name="Wu D."/>
            <person name="Verbarg S."/>
            <person name="Frueling A."/>
            <person name="Brambilla E."/>
            <person name="Klenk H.-P."/>
            <person name="Eisen J.A."/>
        </authorList>
    </citation>
    <scope>NUCLEOTIDE SEQUENCE</scope>
    <source>
        <strain>DSM 1100</strain>
    </source>
</reference>
<dbReference type="KEGG" id="hhy:Halhy_4095"/>
<evidence type="ECO:0000259" key="8">
    <source>
        <dbReference type="Pfam" id="PF12704"/>
    </source>
</evidence>
<proteinExistence type="predicted"/>
<feature type="transmembrane region" description="Helical" evidence="6">
    <location>
        <begin position="296"/>
        <end position="318"/>
    </location>
</feature>
<feature type="domain" description="MacB-like periplasmic core" evidence="8">
    <location>
        <begin position="20"/>
        <end position="237"/>
    </location>
</feature>
<dbReference type="EMBL" id="CP002691">
    <property type="protein sequence ID" value="AEE51943.1"/>
    <property type="molecule type" value="Genomic_DNA"/>
</dbReference>
<feature type="domain" description="ABC3 transporter permease C-terminal" evidence="7">
    <location>
        <begin position="692"/>
        <end position="802"/>
    </location>
</feature>
<evidence type="ECO:0000256" key="3">
    <source>
        <dbReference type="ARBA" id="ARBA00022692"/>
    </source>
</evidence>
<keyword evidence="4 6" id="KW-1133">Transmembrane helix</keyword>
<evidence type="ECO:0000256" key="5">
    <source>
        <dbReference type="ARBA" id="ARBA00023136"/>
    </source>
</evidence>
<feature type="transmembrane region" description="Helical" evidence="6">
    <location>
        <begin position="744"/>
        <end position="761"/>
    </location>
</feature>
<dbReference type="InterPro" id="IPR003838">
    <property type="entry name" value="ABC3_permease_C"/>
</dbReference>
<comment type="subcellular location">
    <subcellularLocation>
        <location evidence="1">Cell membrane</location>
        <topology evidence="1">Multi-pass membrane protein</topology>
    </subcellularLocation>
</comment>
<keyword evidence="3 6" id="KW-0812">Transmembrane</keyword>
<evidence type="ECO:0000256" key="2">
    <source>
        <dbReference type="ARBA" id="ARBA00022475"/>
    </source>
</evidence>
<evidence type="ECO:0000313" key="10">
    <source>
        <dbReference type="Proteomes" id="UP000008461"/>
    </source>
</evidence>
<gene>
    <name evidence="9" type="ordered locus">Halhy_4095</name>
</gene>
<dbReference type="Proteomes" id="UP000008461">
    <property type="component" value="Chromosome"/>
</dbReference>
<feature type="transmembrane region" description="Helical" evidence="6">
    <location>
        <begin position="773"/>
        <end position="795"/>
    </location>
</feature>
<evidence type="ECO:0000259" key="7">
    <source>
        <dbReference type="Pfam" id="PF02687"/>
    </source>
</evidence>
<dbReference type="GO" id="GO:0022857">
    <property type="term" value="F:transmembrane transporter activity"/>
    <property type="evidence" value="ECO:0007669"/>
    <property type="project" value="TreeGrafter"/>
</dbReference>
<dbReference type="HOGENOM" id="CLU_008713_1_0_10"/>
<feature type="transmembrane region" description="Helical" evidence="6">
    <location>
        <begin position="353"/>
        <end position="373"/>
    </location>
</feature>
<dbReference type="InterPro" id="IPR050250">
    <property type="entry name" value="Macrolide_Exporter_MacB"/>
</dbReference>
<dbReference type="STRING" id="760192.Halhy_4095"/>
<accession>F4L6Y8</accession>
<keyword evidence="2" id="KW-1003">Cell membrane</keyword>
<dbReference type="GO" id="GO:0005886">
    <property type="term" value="C:plasma membrane"/>
    <property type="evidence" value="ECO:0007669"/>
    <property type="project" value="UniProtKB-SubCell"/>
</dbReference>
<feature type="transmembrane region" description="Helical" evidence="6">
    <location>
        <begin position="438"/>
        <end position="459"/>
    </location>
</feature>
<organism evidence="9 10">
    <name type="scientific">Haliscomenobacter hydrossis (strain ATCC 27775 / DSM 1100 / LMG 10767 / O)</name>
    <dbReference type="NCBI Taxonomy" id="760192"/>
    <lineage>
        <taxon>Bacteria</taxon>
        <taxon>Pseudomonadati</taxon>
        <taxon>Bacteroidota</taxon>
        <taxon>Saprospiria</taxon>
        <taxon>Saprospirales</taxon>
        <taxon>Haliscomenobacteraceae</taxon>
        <taxon>Haliscomenobacter</taxon>
    </lineage>
</organism>
<dbReference type="PROSITE" id="PS51257">
    <property type="entry name" value="PROKAR_LIPOPROTEIN"/>
    <property type="match status" value="1"/>
</dbReference>
<feature type="transmembrane region" description="Helical" evidence="6">
    <location>
        <begin position="689"/>
        <end position="709"/>
    </location>
</feature>
<dbReference type="Pfam" id="PF12704">
    <property type="entry name" value="MacB_PCD"/>
    <property type="match status" value="2"/>
</dbReference>
<dbReference type="eggNOG" id="COG0577">
    <property type="taxonomic scope" value="Bacteria"/>
</dbReference>
<keyword evidence="5 6" id="KW-0472">Membrane</keyword>
<dbReference type="RefSeq" id="WP_013766481.1">
    <property type="nucleotide sequence ID" value="NC_015510.1"/>
</dbReference>
<dbReference type="AlphaFoldDB" id="F4L6Y8"/>
<sequence length="812" mass="91221">MLRNYLKIAWRNLLKNKTFSSINIFGLAIGLSCFILITLYVVDELSYERFYPNAARTYRVDSDIRFGGTDLNLAVCSDPFGATLKKDYPEVEQYVRFYASDGRKFIKRGTETIIENRVAHVDSTYFDVFPRPILAGNPKTALDEPNTVAISESAAQKYFGTTDATGKTLEVGINEKTIYKVTAVYADMPSNSHFHFDFLFSMDNVTDYNYGNFLSHNFHTYIRLREDADPRALEKKFPDLINRYVLPQAQGFMEIKSMADFEKSGNKLSYSLIPTTDIHLKSDRLVELDVNGNMQYVSVFGIVALFLLLIACINFMNLSTARSANRAKEVGIRKVLGTERQTLIGQFMAESTLTSYLAFAFALGLVALALPYFNELAAKTFSITMLFSPRYLPFLLLFPLAVGFLAGYYPAFFLSSFRPIEVLKGKLNTSAAKSNFRNALVTFQFAISLLLIISTVIVYKQLNYIQSKNLGFDKDQVLIINATSGLEDNKEAFKNEIKQLTGVKGACYAGYLPVDNSSRSDNTFSKYAVMDAKSGFNMQIWNIDHDYIPTLGMEMAKGRNFSRSYGADSSGIIINETAAKILGYPDPIGKKLYTSDGNSSTQTIAYTIVGVVKNFNYQSLRENVGPLAMRLGFNRWETAFKVNMSEAPNLIAQIESKWKQMAPAMPFKYQFLDEAFDEMYRAEQRIGKVALTFAFLTILIACLGLFGLVTYMTEQRTKEIGIRKVLGASVAGITALLAKDFLKLVLIAILIASPLAWYFMSKWLANFAFRINIQWWMFVGAGVLAVLIAFLTIGWQSMRAALANPIKSLRSE</sequence>
<evidence type="ECO:0000256" key="6">
    <source>
        <dbReference type="SAM" id="Phobius"/>
    </source>
</evidence>
<evidence type="ECO:0000313" key="9">
    <source>
        <dbReference type="EMBL" id="AEE51943.1"/>
    </source>
</evidence>
<keyword evidence="10" id="KW-1185">Reference proteome</keyword>
<dbReference type="Pfam" id="PF02687">
    <property type="entry name" value="FtsX"/>
    <property type="match status" value="2"/>
</dbReference>
<dbReference type="OrthoDB" id="5933722at2"/>